<dbReference type="Proteomes" id="UP000249915">
    <property type="component" value="Unassembled WGS sequence"/>
</dbReference>
<comment type="caution">
    <text evidence="3">The sequence shown here is derived from an EMBL/GenBank/DDBJ whole genome shotgun (WGS) entry which is preliminary data.</text>
</comment>
<dbReference type="AlphaFoldDB" id="A0A2V4BCF7"/>
<dbReference type="RefSeq" id="WP_112281303.1">
    <property type="nucleotide sequence ID" value="NZ_MASW01000002.1"/>
</dbReference>
<evidence type="ECO:0000256" key="1">
    <source>
        <dbReference type="SAM" id="MobiDB-lite"/>
    </source>
</evidence>
<dbReference type="EMBL" id="MASW01000002">
    <property type="protein sequence ID" value="PXY27299.1"/>
    <property type="molecule type" value="Genomic_DNA"/>
</dbReference>
<gene>
    <name evidence="3" type="ORF">BAY60_12680</name>
</gene>
<proteinExistence type="predicted"/>
<dbReference type="OrthoDB" id="5176970at2"/>
<evidence type="ECO:0000313" key="3">
    <source>
        <dbReference type="EMBL" id="PXY27299.1"/>
    </source>
</evidence>
<dbReference type="InterPro" id="IPR003615">
    <property type="entry name" value="HNH_nuc"/>
</dbReference>
<dbReference type="InterPro" id="IPR003870">
    <property type="entry name" value="DUF222"/>
</dbReference>
<reference evidence="3 4" key="1">
    <citation type="submission" date="2016-07" db="EMBL/GenBank/DDBJ databases">
        <title>Draft genome sequence of Prauserella muralis DSM 45305, isolated from a mould-covered wall in an indoor environment.</title>
        <authorList>
            <person name="Ruckert C."/>
            <person name="Albersmeier A."/>
            <person name="Jiang C.-L."/>
            <person name="Jiang Y."/>
            <person name="Kalinowski J."/>
            <person name="Schneider O."/>
            <person name="Winkler A."/>
            <person name="Zotchev S.B."/>
        </authorList>
    </citation>
    <scope>NUCLEOTIDE SEQUENCE [LARGE SCALE GENOMIC DNA]</scope>
    <source>
        <strain evidence="3 4">DSM 45305</strain>
    </source>
</reference>
<organism evidence="3 4">
    <name type="scientific">Prauserella muralis</name>
    <dbReference type="NCBI Taxonomy" id="588067"/>
    <lineage>
        <taxon>Bacteria</taxon>
        <taxon>Bacillati</taxon>
        <taxon>Actinomycetota</taxon>
        <taxon>Actinomycetes</taxon>
        <taxon>Pseudonocardiales</taxon>
        <taxon>Pseudonocardiaceae</taxon>
        <taxon>Prauserella</taxon>
    </lineage>
</organism>
<sequence>MSETSTVITVSASAASVEGWRVSDGELAAALVGQEVVLRQAYAEMLGLLGEARRRGLSGGYADVRGFLAEELRLSAREIQARLADADATQQGRNLLGEMRAAPLAATGAALAAGRVGVEQVREIGRVFTRCPESLSHQERVEAERILLELAVQARPEAVRAAGRRLIACWQTDDRPPVDPPEPQRAFRYRRNRRGEMVFSGFLDPETATTLEGLFGPLATPRPADAEGHPDWRTREQRQGDALAEVIDSAARADELTVQGGERAVLTVTIPLTELESRVNRRLLEVPGCASLDQLRRLACEAEVVPAIFGHPGQPLYLGRGERHASKAQRRALALRDRGCAFPGCDRPPKWTVPHHIRYWINHGGTDIDNLVLVCTRHHRILHHTDWEVRINPADGLPEFLPPARLDPQRRPLRNSAHGVVGAWQHRDRPPPPPSPWRDSGTLRCERPRVPSGSSCGEVT</sequence>
<protein>
    <recommendedName>
        <fullName evidence="2">HNH nuclease domain-containing protein</fullName>
    </recommendedName>
</protein>
<feature type="region of interest" description="Disordered" evidence="1">
    <location>
        <begin position="417"/>
        <end position="460"/>
    </location>
</feature>
<accession>A0A2V4BCF7</accession>
<dbReference type="SMART" id="SM00507">
    <property type="entry name" value="HNHc"/>
    <property type="match status" value="1"/>
</dbReference>
<dbReference type="CDD" id="cd00085">
    <property type="entry name" value="HNHc"/>
    <property type="match status" value="1"/>
</dbReference>
<dbReference type="Pfam" id="PF02720">
    <property type="entry name" value="DUF222"/>
    <property type="match status" value="1"/>
</dbReference>
<evidence type="ECO:0000313" key="4">
    <source>
        <dbReference type="Proteomes" id="UP000249915"/>
    </source>
</evidence>
<evidence type="ECO:0000259" key="2">
    <source>
        <dbReference type="SMART" id="SM00507"/>
    </source>
</evidence>
<keyword evidence="4" id="KW-1185">Reference proteome</keyword>
<feature type="domain" description="HNH nuclease" evidence="2">
    <location>
        <begin position="328"/>
        <end position="380"/>
    </location>
</feature>
<name>A0A2V4BCF7_9PSEU</name>